<evidence type="ECO:0000313" key="8">
    <source>
        <dbReference type="EMBL" id="KXH60158.1"/>
    </source>
</evidence>
<accession>A0A135UIC7</accession>
<feature type="compositionally biased region" description="Polar residues" evidence="5">
    <location>
        <begin position="56"/>
        <end position="78"/>
    </location>
</feature>
<name>A0A135UIC7_9PEZI</name>
<evidence type="ECO:0000259" key="7">
    <source>
        <dbReference type="PROSITE" id="PS50850"/>
    </source>
</evidence>
<evidence type="ECO:0000256" key="2">
    <source>
        <dbReference type="ARBA" id="ARBA00022692"/>
    </source>
</evidence>
<feature type="transmembrane region" description="Helical" evidence="6">
    <location>
        <begin position="376"/>
        <end position="397"/>
    </location>
</feature>
<keyword evidence="9" id="KW-1185">Reference proteome</keyword>
<dbReference type="Gene3D" id="1.20.1720.10">
    <property type="entry name" value="Multidrug resistance protein D"/>
    <property type="match status" value="1"/>
</dbReference>
<dbReference type="PANTHER" id="PTHR23501">
    <property type="entry name" value="MAJOR FACILITATOR SUPERFAMILY"/>
    <property type="match status" value="1"/>
</dbReference>
<protein>
    <submittedName>
        <fullName evidence="8">MFS transporter</fullName>
    </submittedName>
</protein>
<dbReference type="PANTHER" id="PTHR23501:SF198">
    <property type="entry name" value="AZOLE RESISTANCE PROTEIN 1-RELATED"/>
    <property type="match status" value="1"/>
</dbReference>
<proteinExistence type="predicted"/>
<feature type="transmembrane region" description="Helical" evidence="6">
    <location>
        <begin position="263"/>
        <end position="283"/>
    </location>
</feature>
<dbReference type="InterPro" id="IPR036259">
    <property type="entry name" value="MFS_trans_sf"/>
</dbReference>
<dbReference type="Pfam" id="PF07690">
    <property type="entry name" value="MFS_1"/>
    <property type="match status" value="1"/>
</dbReference>
<comment type="caution">
    <text evidence="8">The sequence shown here is derived from an EMBL/GenBank/DDBJ whole genome shotgun (WGS) entry which is preliminary data.</text>
</comment>
<dbReference type="Gene3D" id="1.20.1250.20">
    <property type="entry name" value="MFS general substrate transporter like domains"/>
    <property type="match status" value="1"/>
</dbReference>
<evidence type="ECO:0000256" key="6">
    <source>
        <dbReference type="SAM" id="Phobius"/>
    </source>
</evidence>
<feature type="transmembrane region" description="Helical" evidence="6">
    <location>
        <begin position="502"/>
        <end position="523"/>
    </location>
</feature>
<feature type="transmembrane region" description="Helical" evidence="6">
    <location>
        <begin position="439"/>
        <end position="457"/>
    </location>
</feature>
<dbReference type="PRINTS" id="PR01036">
    <property type="entry name" value="TCRTETB"/>
</dbReference>
<dbReference type="GO" id="GO:0022857">
    <property type="term" value="F:transmembrane transporter activity"/>
    <property type="evidence" value="ECO:0007669"/>
    <property type="project" value="InterPro"/>
</dbReference>
<evidence type="ECO:0000256" key="3">
    <source>
        <dbReference type="ARBA" id="ARBA00022989"/>
    </source>
</evidence>
<feature type="transmembrane region" description="Helical" evidence="6">
    <location>
        <begin position="304"/>
        <end position="323"/>
    </location>
</feature>
<dbReference type="PROSITE" id="PS50850">
    <property type="entry name" value="MFS"/>
    <property type="match status" value="1"/>
</dbReference>
<dbReference type="OrthoDB" id="10021397at2759"/>
<dbReference type="CDD" id="cd17502">
    <property type="entry name" value="MFS_Azr1_MDR_like"/>
    <property type="match status" value="1"/>
</dbReference>
<gene>
    <name evidence="8" type="ORF">CSAL01_01613</name>
</gene>
<evidence type="ECO:0000256" key="5">
    <source>
        <dbReference type="SAM" id="MobiDB-lite"/>
    </source>
</evidence>
<keyword evidence="4 6" id="KW-0472">Membrane</keyword>
<feature type="region of interest" description="Disordered" evidence="5">
    <location>
        <begin position="34"/>
        <end position="96"/>
    </location>
</feature>
<dbReference type="SUPFAM" id="SSF103473">
    <property type="entry name" value="MFS general substrate transporter"/>
    <property type="match status" value="1"/>
</dbReference>
<dbReference type="InterPro" id="IPR020846">
    <property type="entry name" value="MFS_dom"/>
</dbReference>
<evidence type="ECO:0000256" key="4">
    <source>
        <dbReference type="ARBA" id="ARBA00023136"/>
    </source>
</evidence>
<feature type="domain" description="Major facilitator superfamily (MFS) profile" evidence="7">
    <location>
        <begin position="106"/>
        <end position="600"/>
    </location>
</feature>
<feature type="transmembrane region" description="Helical" evidence="6">
    <location>
        <begin position="463"/>
        <end position="481"/>
    </location>
</feature>
<dbReference type="EMBL" id="JFFI01001419">
    <property type="protein sequence ID" value="KXH60158.1"/>
    <property type="molecule type" value="Genomic_DNA"/>
</dbReference>
<evidence type="ECO:0000256" key="1">
    <source>
        <dbReference type="ARBA" id="ARBA00004141"/>
    </source>
</evidence>
<feature type="transmembrane region" description="Helical" evidence="6">
    <location>
        <begin position="335"/>
        <end position="355"/>
    </location>
</feature>
<dbReference type="GO" id="GO:0005886">
    <property type="term" value="C:plasma membrane"/>
    <property type="evidence" value="ECO:0007669"/>
    <property type="project" value="TreeGrafter"/>
</dbReference>
<dbReference type="AlphaFoldDB" id="A0A135UIC7"/>
<comment type="subcellular location">
    <subcellularLocation>
        <location evidence="1">Membrane</location>
        <topology evidence="1">Multi-pass membrane protein</topology>
    </subcellularLocation>
</comment>
<evidence type="ECO:0000313" key="9">
    <source>
        <dbReference type="Proteomes" id="UP000070121"/>
    </source>
</evidence>
<dbReference type="Proteomes" id="UP000070121">
    <property type="component" value="Unassembled WGS sequence"/>
</dbReference>
<feature type="transmembrane region" description="Helical" evidence="6">
    <location>
        <begin position="229"/>
        <end position="251"/>
    </location>
</feature>
<feature type="transmembrane region" description="Helical" evidence="6">
    <location>
        <begin position="103"/>
        <end position="128"/>
    </location>
</feature>
<reference evidence="8 9" key="1">
    <citation type="submission" date="2014-02" db="EMBL/GenBank/DDBJ databases">
        <title>The genome sequence of Colletotrichum salicis CBS 607.94.</title>
        <authorList>
            <person name="Baroncelli R."/>
            <person name="Thon M.R."/>
        </authorList>
    </citation>
    <scope>NUCLEOTIDE SEQUENCE [LARGE SCALE GENOMIC DNA]</scope>
    <source>
        <strain evidence="8 9">CBS 607.94</strain>
    </source>
</reference>
<keyword evidence="3 6" id="KW-1133">Transmembrane helix</keyword>
<organism evidence="8 9">
    <name type="scientific">Colletotrichum salicis</name>
    <dbReference type="NCBI Taxonomy" id="1209931"/>
    <lineage>
        <taxon>Eukaryota</taxon>
        <taxon>Fungi</taxon>
        <taxon>Dikarya</taxon>
        <taxon>Ascomycota</taxon>
        <taxon>Pezizomycotina</taxon>
        <taxon>Sordariomycetes</taxon>
        <taxon>Hypocreomycetidae</taxon>
        <taxon>Glomerellales</taxon>
        <taxon>Glomerellaceae</taxon>
        <taxon>Colletotrichum</taxon>
        <taxon>Colletotrichum acutatum species complex</taxon>
    </lineage>
</organism>
<feature type="transmembrane region" description="Helical" evidence="6">
    <location>
        <begin position="196"/>
        <end position="217"/>
    </location>
</feature>
<sequence>MIIGEPSWAMNRGNNTAKAIKIKLIFSTLPERFTRAPPTMSRPESLGDPLKKEWQSSEALANDSSLASSMKGSDGSTGTTESQEKTEPEPEAEEPPYPTGVQLGLIVFALFCSVFIVAVSQTVLATAIPTITSVFNSSDDIAWYSTGEQITAVALQLPFGQAYSLFNNKWTFLTSVVIYLAGSAVCGSAPTSVALIIGRAIQGVGMAGVFGGSFIVIARITPLRKRSLFAGLFGAAYAIASVIGPIMGGAITQRASWRWCFYFNLPIGAVVVAVVIFCLPPSLCRTSTELKSMTPIQLAKKFDLLGTTLLLASLVCLMLALQWGGGEYPWNDARVIAVLVVFGVTLLPWMALQYFQGDDATVPLSIVRQRSVASSNLYLLFLNGAFGVFIFYLPVWFQSIRGDDAESSGLKQLALCISTAVGSIVAGGLVMAIGFYNPFVIAGSILVTAGSALLMTIKADAALGILVGAQILVGAGVGVGAEQANVAVQTVLPNEKIPKGTSLTLFTRLLGVALSVPIAQSVFQQELSKNLGSSVAAKIYGDGGATQIKENLQKIFGNATSEYNDALDKVNTSLTRTFMLSMILAAISFLFAILLEWKNVKKEKRSFDDAKEQKSQPEK</sequence>
<feature type="transmembrane region" description="Helical" evidence="6">
    <location>
        <begin position="578"/>
        <end position="597"/>
    </location>
</feature>
<feature type="transmembrane region" description="Helical" evidence="6">
    <location>
        <begin position="170"/>
        <end position="190"/>
    </location>
</feature>
<feature type="transmembrane region" description="Helical" evidence="6">
    <location>
        <begin position="409"/>
        <end position="432"/>
    </location>
</feature>
<keyword evidence="2 6" id="KW-0812">Transmembrane</keyword>
<dbReference type="InterPro" id="IPR011701">
    <property type="entry name" value="MFS"/>
</dbReference>